<organism evidence="2 3">
    <name type="scientific">Ramazzottius varieornatus</name>
    <name type="common">Water bear</name>
    <name type="synonym">Tardigrade</name>
    <dbReference type="NCBI Taxonomy" id="947166"/>
    <lineage>
        <taxon>Eukaryota</taxon>
        <taxon>Metazoa</taxon>
        <taxon>Ecdysozoa</taxon>
        <taxon>Tardigrada</taxon>
        <taxon>Eutardigrada</taxon>
        <taxon>Parachela</taxon>
        <taxon>Hypsibioidea</taxon>
        <taxon>Ramazzottiidae</taxon>
        <taxon>Ramazzottius</taxon>
    </lineage>
</organism>
<sequence>MALPASFGFLTVLVFVLLVERFASAAPRSLADPRFFLGRAGASAKHPAVTRPTNAVESPFDMPVSKIGQPGSSEFFVPRNNWFFAPRSLPQSDDLMLDEPEPLYYKRMGSSGIGFDAWSTADRPEDSQEDLSSANIPASPQYYNFFKLMG</sequence>
<dbReference type="AlphaFoldDB" id="A0A1D1VBZ9"/>
<evidence type="ECO:0000313" key="3">
    <source>
        <dbReference type="Proteomes" id="UP000186922"/>
    </source>
</evidence>
<comment type="caution">
    <text evidence="2">The sequence shown here is derived from an EMBL/GenBank/DDBJ whole genome shotgun (WGS) entry which is preliminary data.</text>
</comment>
<dbReference type="EMBL" id="BDGG01000005">
    <property type="protein sequence ID" value="GAU99166.1"/>
    <property type="molecule type" value="Genomic_DNA"/>
</dbReference>
<proteinExistence type="predicted"/>
<gene>
    <name evidence="2" type="primary">RvY_10204</name>
    <name evidence="2" type="synonym">RvY_10204.1</name>
    <name evidence="2" type="ORF">RvY_10204-1</name>
</gene>
<feature type="signal peptide" evidence="1">
    <location>
        <begin position="1"/>
        <end position="25"/>
    </location>
</feature>
<protein>
    <submittedName>
        <fullName evidence="2">Uncharacterized protein</fullName>
    </submittedName>
</protein>
<reference evidence="2 3" key="1">
    <citation type="journal article" date="2016" name="Nat. Commun.">
        <title>Extremotolerant tardigrade genome and improved radiotolerance of human cultured cells by tardigrade-unique protein.</title>
        <authorList>
            <person name="Hashimoto T."/>
            <person name="Horikawa D.D."/>
            <person name="Saito Y."/>
            <person name="Kuwahara H."/>
            <person name="Kozuka-Hata H."/>
            <person name="Shin-I T."/>
            <person name="Minakuchi Y."/>
            <person name="Ohishi K."/>
            <person name="Motoyama A."/>
            <person name="Aizu T."/>
            <person name="Enomoto A."/>
            <person name="Kondo K."/>
            <person name="Tanaka S."/>
            <person name="Hara Y."/>
            <person name="Koshikawa S."/>
            <person name="Sagara H."/>
            <person name="Miura T."/>
            <person name="Yokobori S."/>
            <person name="Miyagawa K."/>
            <person name="Suzuki Y."/>
            <person name="Kubo T."/>
            <person name="Oyama M."/>
            <person name="Kohara Y."/>
            <person name="Fujiyama A."/>
            <person name="Arakawa K."/>
            <person name="Katayama T."/>
            <person name="Toyoda A."/>
            <person name="Kunieda T."/>
        </authorList>
    </citation>
    <scope>NUCLEOTIDE SEQUENCE [LARGE SCALE GENOMIC DNA]</scope>
    <source>
        <strain evidence="2 3">YOKOZUNA-1</strain>
    </source>
</reference>
<evidence type="ECO:0000256" key="1">
    <source>
        <dbReference type="SAM" id="SignalP"/>
    </source>
</evidence>
<dbReference type="Proteomes" id="UP000186922">
    <property type="component" value="Unassembled WGS sequence"/>
</dbReference>
<accession>A0A1D1VBZ9</accession>
<evidence type="ECO:0000313" key="2">
    <source>
        <dbReference type="EMBL" id="GAU99166.1"/>
    </source>
</evidence>
<name>A0A1D1VBZ9_RAMVA</name>
<keyword evidence="3" id="KW-1185">Reference proteome</keyword>
<feature type="chain" id="PRO_5008898262" evidence="1">
    <location>
        <begin position="26"/>
        <end position="150"/>
    </location>
</feature>
<keyword evidence="1" id="KW-0732">Signal</keyword>